<evidence type="ECO:0000256" key="3">
    <source>
        <dbReference type="ARBA" id="ARBA00023098"/>
    </source>
</evidence>
<feature type="domain" description="AMP-dependent synthetase/ligase" evidence="4">
    <location>
        <begin position="26"/>
        <end position="442"/>
    </location>
</feature>
<reference evidence="5 6" key="1">
    <citation type="submission" date="2015-09" db="EMBL/GenBank/DDBJ databases">
        <authorList>
            <person name="Jackson K.R."/>
            <person name="Lunt B.L."/>
            <person name="Fisher J.N.B."/>
            <person name="Gardner A.V."/>
            <person name="Bailey M.E."/>
            <person name="Deus L.M."/>
            <person name="Earl A.S."/>
            <person name="Gibby P.D."/>
            <person name="Hartmann K.A."/>
            <person name="Liu J.E."/>
            <person name="Manci A.M."/>
            <person name="Nielsen D.A."/>
            <person name="Solomon M.B."/>
            <person name="Breakwell D.P."/>
            <person name="Burnett S.H."/>
            <person name="Grose J.H."/>
        </authorList>
    </citation>
    <scope>NUCLEOTIDE SEQUENCE [LARGE SCALE GENOMIC DNA]</scope>
    <source>
        <strain evidence="5 6">16</strain>
    </source>
</reference>
<dbReference type="AlphaFoldDB" id="A0A0P6W9U3"/>
<dbReference type="GO" id="GO:0004467">
    <property type="term" value="F:long-chain fatty acid-CoA ligase activity"/>
    <property type="evidence" value="ECO:0007669"/>
    <property type="project" value="TreeGrafter"/>
</dbReference>
<evidence type="ECO:0000256" key="1">
    <source>
        <dbReference type="ARBA" id="ARBA00022598"/>
    </source>
</evidence>
<keyword evidence="2" id="KW-0276">Fatty acid metabolism</keyword>
<dbReference type="RefSeq" id="WP_054357342.1">
    <property type="nucleotide sequence ID" value="NZ_LJYW01000001.1"/>
</dbReference>
<dbReference type="InterPro" id="IPR042099">
    <property type="entry name" value="ANL_N_sf"/>
</dbReference>
<organism evidence="5 6">
    <name type="scientific">Prosthecodimorpha hirschii</name>
    <dbReference type="NCBI Taxonomy" id="665126"/>
    <lineage>
        <taxon>Bacteria</taxon>
        <taxon>Pseudomonadati</taxon>
        <taxon>Pseudomonadota</taxon>
        <taxon>Alphaproteobacteria</taxon>
        <taxon>Hyphomicrobiales</taxon>
        <taxon>Ancalomicrobiaceae</taxon>
        <taxon>Prosthecodimorpha</taxon>
    </lineage>
</organism>
<dbReference type="Pfam" id="PF00501">
    <property type="entry name" value="AMP-binding"/>
    <property type="match status" value="1"/>
</dbReference>
<evidence type="ECO:0000313" key="6">
    <source>
        <dbReference type="Proteomes" id="UP000048984"/>
    </source>
</evidence>
<dbReference type="InterPro" id="IPR020845">
    <property type="entry name" value="AMP-binding_CS"/>
</dbReference>
<dbReference type="PROSITE" id="PS00455">
    <property type="entry name" value="AMP_BINDING"/>
    <property type="match status" value="1"/>
</dbReference>
<keyword evidence="3" id="KW-0443">Lipid metabolism</keyword>
<comment type="caution">
    <text evidence="5">The sequence shown here is derived from an EMBL/GenBank/DDBJ whole genome shotgun (WGS) entry which is preliminary data.</text>
</comment>
<dbReference type="GO" id="GO:0016020">
    <property type="term" value="C:membrane"/>
    <property type="evidence" value="ECO:0007669"/>
    <property type="project" value="TreeGrafter"/>
</dbReference>
<dbReference type="PANTHER" id="PTHR43272:SF32">
    <property type="entry name" value="AMP-DEPENDENT SYNTHETASE_LIGASE DOMAIN-CONTAINING PROTEIN"/>
    <property type="match status" value="1"/>
</dbReference>
<keyword evidence="6" id="KW-1185">Reference proteome</keyword>
<evidence type="ECO:0000259" key="4">
    <source>
        <dbReference type="Pfam" id="PF00501"/>
    </source>
</evidence>
<protein>
    <submittedName>
        <fullName evidence="5">AMP-binding protein</fullName>
    </submittedName>
</protein>
<evidence type="ECO:0000256" key="2">
    <source>
        <dbReference type="ARBA" id="ARBA00022832"/>
    </source>
</evidence>
<name>A0A0P6W9U3_9HYPH</name>
<sequence length="643" mass="71028">MTASVVQTGLTAAADLPQTLIAALVRNATVYRDRIAFRERRYGIWQEQTWTEVLDEVLAIAAGLESLGLSAGSAMTVIGDNRPRLYYAMLAANMLRAFPSPAFPDIPLEELIAATRHGNAMIAIGEDQEQVDKLLELRAATGRAATILYDDERGFDTYAVEGLMSIETLVGRGRERLAREPGLRDRLIGAARPDDVTVLLHSSGTTGLPKGIPLLHRNVTQGVANAARSGYFHPHEELYAYLPTAWVGDFVFTLGAGLMMAATINVPERQETVLRDLREVSPTFYLAAPRAWDQMLTRVQVGMKNSTPFKRWLFDTIMPRAIELERKRLAGGTPTLSERVVDAIGNLLVYAPLRDYLGLARAERAFTGGEALGEDTFLFFRALGIKLKQFYGQTETCALTAAQTEGHVKLHTVGRPIEGAEIRIDDSGEILVRSPSVIAGYFDDPEATAKAIVDGWLHTGDAGRIDEDGDLIVLGRVSEVVRTAAGERYIPNFIENRLKFSPYIRNVAVIGAGRDLLTAIVCIDFDAVGHWAEERALSYTSYAELSQRPEVQGLVAEVVRHVNKTQPEALRVRRFVNLHKDFDADDGEITRTRKLRRNMIETTYAPLIDALYGGAVETVYEAAITYENGERGVIRRTLRIGEV</sequence>
<evidence type="ECO:0000313" key="5">
    <source>
        <dbReference type="EMBL" id="KPL51179.1"/>
    </source>
</evidence>
<dbReference type="SUPFAM" id="SSF56801">
    <property type="entry name" value="Acetyl-CoA synthetase-like"/>
    <property type="match status" value="1"/>
</dbReference>
<dbReference type="InterPro" id="IPR000873">
    <property type="entry name" value="AMP-dep_synth/lig_dom"/>
</dbReference>
<dbReference type="Proteomes" id="UP000048984">
    <property type="component" value="Unassembled WGS sequence"/>
</dbReference>
<dbReference type="EMBL" id="LJYW01000001">
    <property type="protein sequence ID" value="KPL51179.1"/>
    <property type="molecule type" value="Genomic_DNA"/>
</dbReference>
<proteinExistence type="predicted"/>
<keyword evidence="1" id="KW-0436">Ligase</keyword>
<dbReference type="STRING" id="665126.ABB55_02225"/>
<dbReference type="Pfam" id="PF23562">
    <property type="entry name" value="AMP-binding_C_3"/>
    <property type="match status" value="1"/>
</dbReference>
<dbReference type="PANTHER" id="PTHR43272">
    <property type="entry name" value="LONG-CHAIN-FATTY-ACID--COA LIGASE"/>
    <property type="match status" value="1"/>
</dbReference>
<reference evidence="5 6" key="2">
    <citation type="submission" date="2015-10" db="EMBL/GenBank/DDBJ databases">
        <title>Draft Genome Sequence of Prosthecomicrobium hirschii ATCC 27832.</title>
        <authorList>
            <person name="Daniel J."/>
            <person name="Givan S.A."/>
            <person name="Brun Y.V."/>
            <person name="Brown P.J."/>
        </authorList>
    </citation>
    <scope>NUCLEOTIDE SEQUENCE [LARGE SCALE GENOMIC DNA]</scope>
    <source>
        <strain evidence="5 6">16</strain>
    </source>
</reference>
<gene>
    <name evidence="5" type="ORF">ABB55_02225</name>
</gene>
<dbReference type="Gene3D" id="3.40.50.12780">
    <property type="entry name" value="N-terminal domain of ligase-like"/>
    <property type="match status" value="1"/>
</dbReference>
<accession>A0A0P6W9U3</accession>